<feature type="region of interest" description="Disordered" evidence="1">
    <location>
        <begin position="155"/>
        <end position="176"/>
    </location>
</feature>
<feature type="compositionally biased region" description="Basic and acidic residues" evidence="1">
    <location>
        <begin position="922"/>
        <end position="936"/>
    </location>
</feature>
<accession>A0A4Y7TNN5</accession>
<feature type="compositionally biased region" description="Polar residues" evidence="1">
    <location>
        <begin position="320"/>
        <end position="343"/>
    </location>
</feature>
<dbReference type="AlphaFoldDB" id="A0A4Y7TNN5"/>
<dbReference type="Pfam" id="PF00621">
    <property type="entry name" value="RhoGEF"/>
    <property type="match status" value="2"/>
</dbReference>
<dbReference type="GO" id="GO:0005829">
    <property type="term" value="C:cytosol"/>
    <property type="evidence" value="ECO:0007669"/>
    <property type="project" value="TreeGrafter"/>
</dbReference>
<feature type="region of interest" description="Disordered" evidence="1">
    <location>
        <begin position="207"/>
        <end position="254"/>
    </location>
</feature>
<feature type="compositionally biased region" description="Polar residues" evidence="1">
    <location>
        <begin position="227"/>
        <end position="244"/>
    </location>
</feature>
<evidence type="ECO:0000313" key="4">
    <source>
        <dbReference type="Proteomes" id="UP000298030"/>
    </source>
</evidence>
<evidence type="ECO:0000256" key="1">
    <source>
        <dbReference type="SAM" id="MobiDB-lite"/>
    </source>
</evidence>
<organism evidence="3 4">
    <name type="scientific">Coprinellus micaceus</name>
    <name type="common">Glistening ink-cap mushroom</name>
    <name type="synonym">Coprinus micaceus</name>
    <dbReference type="NCBI Taxonomy" id="71717"/>
    <lineage>
        <taxon>Eukaryota</taxon>
        <taxon>Fungi</taxon>
        <taxon>Dikarya</taxon>
        <taxon>Basidiomycota</taxon>
        <taxon>Agaricomycotina</taxon>
        <taxon>Agaricomycetes</taxon>
        <taxon>Agaricomycetidae</taxon>
        <taxon>Agaricales</taxon>
        <taxon>Agaricineae</taxon>
        <taxon>Psathyrellaceae</taxon>
        <taxon>Coprinellus</taxon>
    </lineage>
</organism>
<name>A0A4Y7TNN5_COPMI</name>
<dbReference type="OrthoDB" id="1716625at2759"/>
<feature type="compositionally biased region" description="Low complexity" evidence="1">
    <location>
        <begin position="976"/>
        <end position="1026"/>
    </location>
</feature>
<reference evidence="3 4" key="1">
    <citation type="journal article" date="2019" name="Nat. Ecol. Evol.">
        <title>Megaphylogeny resolves global patterns of mushroom evolution.</title>
        <authorList>
            <person name="Varga T."/>
            <person name="Krizsan K."/>
            <person name="Foldi C."/>
            <person name="Dima B."/>
            <person name="Sanchez-Garcia M."/>
            <person name="Sanchez-Ramirez S."/>
            <person name="Szollosi G.J."/>
            <person name="Szarkandi J.G."/>
            <person name="Papp V."/>
            <person name="Albert L."/>
            <person name="Andreopoulos W."/>
            <person name="Angelini C."/>
            <person name="Antonin V."/>
            <person name="Barry K.W."/>
            <person name="Bougher N.L."/>
            <person name="Buchanan P."/>
            <person name="Buyck B."/>
            <person name="Bense V."/>
            <person name="Catcheside P."/>
            <person name="Chovatia M."/>
            <person name="Cooper J."/>
            <person name="Damon W."/>
            <person name="Desjardin D."/>
            <person name="Finy P."/>
            <person name="Geml J."/>
            <person name="Haridas S."/>
            <person name="Hughes K."/>
            <person name="Justo A."/>
            <person name="Karasinski D."/>
            <person name="Kautmanova I."/>
            <person name="Kiss B."/>
            <person name="Kocsube S."/>
            <person name="Kotiranta H."/>
            <person name="LaButti K.M."/>
            <person name="Lechner B.E."/>
            <person name="Liimatainen K."/>
            <person name="Lipzen A."/>
            <person name="Lukacs Z."/>
            <person name="Mihaltcheva S."/>
            <person name="Morgado L.N."/>
            <person name="Niskanen T."/>
            <person name="Noordeloos M.E."/>
            <person name="Ohm R.A."/>
            <person name="Ortiz-Santana B."/>
            <person name="Ovrebo C."/>
            <person name="Racz N."/>
            <person name="Riley R."/>
            <person name="Savchenko A."/>
            <person name="Shiryaev A."/>
            <person name="Soop K."/>
            <person name="Spirin V."/>
            <person name="Szebenyi C."/>
            <person name="Tomsovsky M."/>
            <person name="Tulloss R.E."/>
            <person name="Uehling J."/>
            <person name="Grigoriev I.V."/>
            <person name="Vagvolgyi C."/>
            <person name="Papp T."/>
            <person name="Martin F.M."/>
            <person name="Miettinen O."/>
            <person name="Hibbett D.S."/>
            <person name="Nagy L.G."/>
        </authorList>
    </citation>
    <scope>NUCLEOTIDE SEQUENCE [LARGE SCALE GENOMIC DNA]</scope>
    <source>
        <strain evidence="3 4">FP101781</strain>
    </source>
</reference>
<evidence type="ECO:0000259" key="2">
    <source>
        <dbReference type="PROSITE" id="PS50010"/>
    </source>
</evidence>
<dbReference type="Gene3D" id="1.20.900.10">
    <property type="entry name" value="Dbl homology (DH) domain"/>
    <property type="match status" value="1"/>
</dbReference>
<dbReference type="InterPro" id="IPR035899">
    <property type="entry name" value="DBL_dom_sf"/>
</dbReference>
<dbReference type="PANTHER" id="PTHR45834">
    <property type="entry name" value="RHO GUANINE NUCLEOTIDE EXCHANGE FACTOR 9-RELATED"/>
    <property type="match status" value="1"/>
</dbReference>
<sequence>METLRPGVFVVLESPEPGSIATIGSSTMDPGEAPQKRWSQFRHGNRGFLPLPPIQASPVETPCASMCAGDSGVRASSTDGVSVRVVVSAPTWTSTPPTPPTKLTRHSSACFPQRTAPTTPAFSPLASFPASMHTHAPGGQATRLKRCISVPNLLGQSRSIPDPPLRGSTSFPSNPPFFKRKMGLHYTPDIDSDTDDRAVSPRPKAIFHISNPTTDNEDEGAFHSAGSRPQSVNEDTSQDESWASENPGDVWGQEKNKDSLRKFHALKELLSTEMGYLIDLKAFVTVYLRNLPTLVTRTPTLSTFGRASTFTSSAWASSSHLQPGTIPSSMTSDIANSSLSASPSKEPAKPNSRYLFTDNELELVARNAEEILQLHERFLAELQETLEPLGFSVHEDIDEPPTPGQLYHLESAVRVVSSKFATEASRFNAYQTFCAGHPEALDLVRRVSQQHPIEWEAFEQRCSSMVPEMVEGARVVQSESKHLPLDSLNPTLPIEDRARALSLPSLDSAVRTLRMRYPSSATVPRPEVKRESPVHRIAFMDYLIKPVQRICKYPLLFDQILSSKALRAITAADTATRPHVDVIVRSATQAMRHVASSVDEARHRQDAAIQSSLIISRMFLGMQTLGAASSDSAVQGLTAEFLSSLGICLLAGALDVIHLHPHTPIDASSNVKAKYYGAFLYMGGYLILVKILKGRRYEPRHWFNLSQLTVSGVEEGEALLPHTVRVSACDQQFELAASCEREKEVWLAAVHSSLRDKHVWVNEPTPSFKLDDKGGLMSALHSEGELVGGALPTIQSIPELPNNNSDADLSESFFPLLRCPSRKNKLRRSGLEMTSRSDPSPSVQTSRRSSTTSVRSIFVPLSDAESIVIRRSSPAARQQVDQALQDVISPNCVTARSYAFSRDAELFRSGSTALSRTKSRLSRHESIRVPRSRTSDGLDTLVTKSSPSQRRHLKKLSVCSAPPMIIDEKNVFSRSPTSTSIFSPSSQDTSSNSSTVPSLSSSDASASSSSSATLLTPTPLTPSDSAFVKPSRSLVRGVKDLFTLRVGSQQTSESASSVPRPHRWSLSRRPKTAPAGAAEFREEAAGSFIRTTNPSHAANFQVANACIR</sequence>
<comment type="caution">
    <text evidence="3">The sequence shown here is derived from an EMBL/GenBank/DDBJ whole genome shotgun (WGS) entry which is preliminary data.</text>
</comment>
<dbReference type="SUPFAM" id="SSF48065">
    <property type="entry name" value="DBL homology domain (DH-domain)"/>
    <property type="match status" value="1"/>
</dbReference>
<protein>
    <submittedName>
        <fullName evidence="3">Dbl homology domain-containing protein</fullName>
    </submittedName>
</protein>
<proteinExistence type="predicted"/>
<evidence type="ECO:0000313" key="3">
    <source>
        <dbReference type="EMBL" id="TEB35823.1"/>
    </source>
</evidence>
<dbReference type="Proteomes" id="UP000298030">
    <property type="component" value="Unassembled WGS sequence"/>
</dbReference>
<keyword evidence="4" id="KW-1185">Reference proteome</keyword>
<dbReference type="SUPFAM" id="SSF50729">
    <property type="entry name" value="PH domain-like"/>
    <property type="match status" value="1"/>
</dbReference>
<dbReference type="InterPro" id="IPR053086">
    <property type="entry name" value="RhoGEF_domain"/>
</dbReference>
<feature type="region of interest" description="Disordered" evidence="1">
    <location>
        <begin position="317"/>
        <end position="351"/>
    </location>
</feature>
<dbReference type="EMBL" id="QPFP01000007">
    <property type="protein sequence ID" value="TEB35823.1"/>
    <property type="molecule type" value="Genomic_DNA"/>
</dbReference>
<dbReference type="STRING" id="71717.A0A4Y7TNN5"/>
<feature type="domain" description="DH" evidence="2">
    <location>
        <begin position="261"/>
        <end position="601"/>
    </location>
</feature>
<dbReference type="GO" id="GO:0005085">
    <property type="term" value="F:guanyl-nucleotide exchange factor activity"/>
    <property type="evidence" value="ECO:0007669"/>
    <property type="project" value="InterPro"/>
</dbReference>
<feature type="region of interest" description="Disordered" evidence="1">
    <location>
        <begin position="918"/>
        <end position="954"/>
    </location>
</feature>
<feature type="region of interest" description="Disordered" evidence="1">
    <location>
        <begin position="826"/>
        <end position="851"/>
    </location>
</feature>
<feature type="compositionally biased region" description="Polar residues" evidence="1">
    <location>
        <begin position="1048"/>
        <end position="1057"/>
    </location>
</feature>
<dbReference type="InterPro" id="IPR000219">
    <property type="entry name" value="DH_dom"/>
</dbReference>
<feature type="compositionally biased region" description="Low complexity" evidence="1">
    <location>
        <begin position="839"/>
        <end position="851"/>
    </location>
</feature>
<feature type="compositionally biased region" description="Basic residues" evidence="1">
    <location>
        <begin position="1060"/>
        <end position="1071"/>
    </location>
</feature>
<dbReference type="PANTHER" id="PTHR45834:SF3">
    <property type="entry name" value="RHO GUANINE NUCLEOTIDE EXCHANGE FACTOR 3, ISOFORM L"/>
    <property type="match status" value="1"/>
</dbReference>
<gene>
    <name evidence="3" type="ORF">FA13DRAFT_1772156</name>
</gene>
<feature type="region of interest" description="Disordered" evidence="1">
    <location>
        <begin position="976"/>
        <end position="1028"/>
    </location>
</feature>
<feature type="region of interest" description="Disordered" evidence="1">
    <location>
        <begin position="1048"/>
        <end position="1077"/>
    </location>
</feature>
<dbReference type="PROSITE" id="PS50010">
    <property type="entry name" value="DH_2"/>
    <property type="match status" value="1"/>
</dbReference>